<organism evidence="1 2">
    <name type="scientific">Ruminococcus albus</name>
    <dbReference type="NCBI Taxonomy" id="1264"/>
    <lineage>
        <taxon>Bacteria</taxon>
        <taxon>Bacillati</taxon>
        <taxon>Bacillota</taxon>
        <taxon>Clostridia</taxon>
        <taxon>Eubacteriales</taxon>
        <taxon>Oscillospiraceae</taxon>
        <taxon>Ruminococcus</taxon>
    </lineage>
</organism>
<name>A0A1I1JVH9_RUMAL</name>
<reference evidence="1 2" key="1">
    <citation type="submission" date="2016-10" db="EMBL/GenBank/DDBJ databases">
        <authorList>
            <person name="de Groot N.N."/>
        </authorList>
    </citation>
    <scope>NUCLEOTIDE SEQUENCE [LARGE SCALE GENOMIC DNA]</scope>
    <source>
        <strain evidence="1 2">AR67</strain>
    </source>
</reference>
<dbReference type="AlphaFoldDB" id="A0A1I1JVH9"/>
<accession>A0A1I1JVH9</accession>
<sequence length="92" mass="9949">MDYDEITEFSDESGLSEVLADAVSEATVAQAGIQTISLQTAMDNYASWMNESAIAKSTGLPVRTLTQQYKGFAAEEYFKNTMKINALAKGVA</sequence>
<dbReference type="Proteomes" id="UP000182192">
    <property type="component" value="Unassembled WGS sequence"/>
</dbReference>
<protein>
    <submittedName>
        <fullName evidence="1">Uncharacterized protein</fullName>
    </submittedName>
</protein>
<proteinExistence type="predicted"/>
<evidence type="ECO:0000313" key="1">
    <source>
        <dbReference type="EMBL" id="SFC52526.1"/>
    </source>
</evidence>
<evidence type="ECO:0000313" key="2">
    <source>
        <dbReference type="Proteomes" id="UP000182192"/>
    </source>
</evidence>
<gene>
    <name evidence="1" type="ORF">SAMN02910406_01881</name>
</gene>
<dbReference type="EMBL" id="FOKQ01000014">
    <property type="protein sequence ID" value="SFC52526.1"/>
    <property type="molecule type" value="Genomic_DNA"/>
</dbReference>